<evidence type="ECO:0000313" key="3">
    <source>
        <dbReference type="Proteomes" id="UP000265520"/>
    </source>
</evidence>
<keyword evidence="3" id="KW-1185">Reference proteome</keyword>
<protein>
    <submittedName>
        <fullName evidence="2">Uncharacterized protein</fullName>
    </submittedName>
</protein>
<feature type="non-terminal residue" evidence="2">
    <location>
        <position position="91"/>
    </location>
</feature>
<dbReference type="AlphaFoldDB" id="A0A392TBH2"/>
<dbReference type="EMBL" id="LXQA010529546">
    <property type="protein sequence ID" value="MCI57476.1"/>
    <property type="molecule type" value="Genomic_DNA"/>
</dbReference>
<dbReference type="Proteomes" id="UP000265520">
    <property type="component" value="Unassembled WGS sequence"/>
</dbReference>
<organism evidence="2 3">
    <name type="scientific">Trifolium medium</name>
    <dbReference type="NCBI Taxonomy" id="97028"/>
    <lineage>
        <taxon>Eukaryota</taxon>
        <taxon>Viridiplantae</taxon>
        <taxon>Streptophyta</taxon>
        <taxon>Embryophyta</taxon>
        <taxon>Tracheophyta</taxon>
        <taxon>Spermatophyta</taxon>
        <taxon>Magnoliopsida</taxon>
        <taxon>eudicotyledons</taxon>
        <taxon>Gunneridae</taxon>
        <taxon>Pentapetalae</taxon>
        <taxon>rosids</taxon>
        <taxon>fabids</taxon>
        <taxon>Fabales</taxon>
        <taxon>Fabaceae</taxon>
        <taxon>Papilionoideae</taxon>
        <taxon>50 kb inversion clade</taxon>
        <taxon>NPAAA clade</taxon>
        <taxon>Hologalegina</taxon>
        <taxon>IRL clade</taxon>
        <taxon>Trifolieae</taxon>
        <taxon>Trifolium</taxon>
    </lineage>
</organism>
<evidence type="ECO:0000256" key="1">
    <source>
        <dbReference type="SAM" id="MobiDB-lite"/>
    </source>
</evidence>
<feature type="region of interest" description="Disordered" evidence="1">
    <location>
        <begin position="1"/>
        <end position="74"/>
    </location>
</feature>
<feature type="non-terminal residue" evidence="2">
    <location>
        <position position="1"/>
    </location>
</feature>
<comment type="caution">
    <text evidence="2">The sequence shown here is derived from an EMBL/GenBank/DDBJ whole genome shotgun (WGS) entry which is preliminary data.</text>
</comment>
<reference evidence="2 3" key="1">
    <citation type="journal article" date="2018" name="Front. Plant Sci.">
        <title>Red Clover (Trifolium pratense) and Zigzag Clover (T. medium) - A Picture of Genomic Similarities and Differences.</title>
        <authorList>
            <person name="Dluhosova J."/>
            <person name="Istvanek J."/>
            <person name="Nedelnik J."/>
            <person name="Repkova J."/>
        </authorList>
    </citation>
    <scope>NUCLEOTIDE SEQUENCE [LARGE SCALE GENOMIC DNA]</scope>
    <source>
        <strain evidence="3">cv. 10/8</strain>
        <tissue evidence="2">Leaf</tissue>
    </source>
</reference>
<name>A0A392TBH2_9FABA</name>
<feature type="compositionally biased region" description="Basic and acidic residues" evidence="1">
    <location>
        <begin position="1"/>
        <end position="16"/>
    </location>
</feature>
<proteinExistence type="predicted"/>
<sequence length="91" mass="9655">EDRGVDNNDDGRDLGKRPFVAAITGGLTKPPNSPTTAQPERKETESKNLTTTSIIGGPSNPKGRSGGTTKRRIADMCCVRTDTTNPKEGGR</sequence>
<accession>A0A392TBH2</accession>
<evidence type="ECO:0000313" key="2">
    <source>
        <dbReference type="EMBL" id="MCI57476.1"/>
    </source>
</evidence>